<gene>
    <name evidence="2" type="primary">calM</name>
</gene>
<dbReference type="Pfam" id="PF07931">
    <property type="entry name" value="CPT"/>
    <property type="match status" value="1"/>
</dbReference>
<dbReference type="AlphaFoldDB" id="A0A068PC09"/>
<dbReference type="EMBL" id="AB933566">
    <property type="protein sequence ID" value="BAP05585.1"/>
    <property type="molecule type" value="Genomic_DNA"/>
</dbReference>
<dbReference type="Gene3D" id="3.40.50.300">
    <property type="entry name" value="P-loop containing nucleotide triphosphate hydrolases"/>
    <property type="match status" value="1"/>
</dbReference>
<organism evidence="2">
    <name type="scientific">uncultured Candidatus Entotheonella sp</name>
    <dbReference type="NCBI Taxonomy" id="312019"/>
    <lineage>
        <taxon>Bacteria</taxon>
        <taxon>Pseudomonadati</taxon>
        <taxon>Nitrospinota/Tectimicrobiota group</taxon>
        <taxon>Candidatus Tectimicrobiota</taxon>
        <taxon>Candidatus Entotheonellia</taxon>
        <taxon>Candidatus Entotheonellales</taxon>
        <taxon>Candidatus Entotheonellaceae</taxon>
        <taxon>Candidatus Entotheonella</taxon>
        <taxon>environmental samples</taxon>
    </lineage>
</organism>
<protein>
    <submittedName>
        <fullName evidence="2">CalM</fullName>
    </submittedName>
</protein>
<proteinExistence type="predicted"/>
<dbReference type="GO" id="GO:0005524">
    <property type="term" value="F:ATP binding"/>
    <property type="evidence" value="ECO:0007669"/>
    <property type="project" value="InterPro"/>
</dbReference>
<dbReference type="InterPro" id="IPR027417">
    <property type="entry name" value="P-loop_NTPase"/>
</dbReference>
<name>A0A068PC09_9BACT</name>
<evidence type="ECO:0000256" key="1">
    <source>
        <dbReference type="PIRSR" id="PIRSR007531-2"/>
    </source>
</evidence>
<sequence>MNKQGEVIMLNGAHCAGKTTLAREVQKLAERPILATGYYDYLWMLALKYVGLDPEIRVDGWPGPDPGLPQTQAGFEILREGEGENATFRMMCGEIGWNVMYGMRRSFAAMANAGNDLVLGEVNTEIMLKDYCNAFKDLERVYMIGVFCPLEELERREDVMPHRRVGCARMQIDQVHMPGAYDFTVDTGKDDAEECARQVLNFVDNNPPVVFKQLVERYGEIEEVNQFPVQWW</sequence>
<dbReference type="SUPFAM" id="SSF52540">
    <property type="entry name" value="P-loop containing nucleoside triphosphate hydrolases"/>
    <property type="match status" value="1"/>
</dbReference>
<evidence type="ECO:0000313" key="2">
    <source>
        <dbReference type="EMBL" id="BAP05585.1"/>
    </source>
</evidence>
<accession>A0A068PC09</accession>
<dbReference type="GO" id="GO:0016740">
    <property type="term" value="F:transferase activity"/>
    <property type="evidence" value="ECO:0007669"/>
    <property type="project" value="InterPro"/>
</dbReference>
<reference evidence="2" key="1">
    <citation type="journal article" date="2014" name="Nat. Chem. Biol.">
        <title>Calyculin biogenesis from a pyrophosphate protoxin produced by a sponge symbiont.</title>
        <authorList>
            <person name="Wakimoto T."/>
            <person name="Egami Y."/>
            <person name="Nakashima Y."/>
            <person name="Wakimoto Y."/>
            <person name="Mori T."/>
            <person name="Awakawa T."/>
            <person name="Ito T."/>
            <person name="Kenmoku H."/>
            <person name="Asakawa Y."/>
            <person name="Piel J."/>
            <person name="Abe I."/>
        </authorList>
    </citation>
    <scope>NUCLEOTIDE SEQUENCE</scope>
</reference>
<feature type="binding site" evidence="1">
    <location>
        <begin position="12"/>
        <end position="19"/>
    </location>
    <ligand>
        <name>ATP</name>
        <dbReference type="ChEBI" id="CHEBI:30616"/>
    </ligand>
</feature>
<dbReference type="PIRSF" id="PIRSF007531">
    <property type="entry name" value="CPT"/>
    <property type="match status" value="1"/>
</dbReference>
<dbReference type="InterPro" id="IPR012853">
    <property type="entry name" value="CPT"/>
</dbReference>